<evidence type="ECO:0000313" key="4">
    <source>
        <dbReference type="Proteomes" id="UP000199321"/>
    </source>
</evidence>
<evidence type="ECO:0000313" key="3">
    <source>
        <dbReference type="EMBL" id="SDE44490.1"/>
    </source>
</evidence>
<accession>A0A1G7D0D2</accession>
<dbReference type="PROSITE" id="PS51257">
    <property type="entry name" value="PROKAR_LIPOPROTEIN"/>
    <property type="match status" value="1"/>
</dbReference>
<reference evidence="3 4" key="1">
    <citation type="submission" date="2016-10" db="EMBL/GenBank/DDBJ databases">
        <authorList>
            <person name="de Groot N.N."/>
        </authorList>
    </citation>
    <scope>NUCLEOTIDE SEQUENCE [LARGE SCALE GENOMIC DNA]</scope>
    <source>
        <strain evidence="3 4">DSM 16195</strain>
    </source>
</reference>
<dbReference type="RefSeq" id="WP_093140441.1">
    <property type="nucleotide sequence ID" value="NZ_BMWO01000001.1"/>
</dbReference>
<organism evidence="3 4">
    <name type="scientific">Ulvibacter litoralis</name>
    <dbReference type="NCBI Taxonomy" id="227084"/>
    <lineage>
        <taxon>Bacteria</taxon>
        <taxon>Pseudomonadati</taxon>
        <taxon>Bacteroidota</taxon>
        <taxon>Flavobacteriia</taxon>
        <taxon>Flavobacteriales</taxon>
        <taxon>Flavobacteriaceae</taxon>
        <taxon>Ulvibacter</taxon>
    </lineage>
</organism>
<feature type="domain" description="DUF5689" evidence="2">
    <location>
        <begin position="44"/>
        <end position="270"/>
    </location>
</feature>
<name>A0A1G7D0D2_9FLAO</name>
<evidence type="ECO:0000259" key="1">
    <source>
        <dbReference type="Pfam" id="PF16409"/>
    </source>
</evidence>
<gene>
    <name evidence="3" type="ORF">SAMN05421855_101654</name>
</gene>
<dbReference type="STRING" id="227084.SAMN05421855_101654"/>
<dbReference type="InterPro" id="IPR032185">
    <property type="entry name" value="DUF5017"/>
</dbReference>
<dbReference type="Pfam" id="PF16409">
    <property type="entry name" value="DUF5017"/>
    <property type="match status" value="1"/>
</dbReference>
<dbReference type="EMBL" id="FNBA01000001">
    <property type="protein sequence ID" value="SDE44490.1"/>
    <property type="molecule type" value="Genomic_DNA"/>
</dbReference>
<evidence type="ECO:0000259" key="2">
    <source>
        <dbReference type="Pfam" id="PF18942"/>
    </source>
</evidence>
<dbReference type="Gene3D" id="2.60.120.200">
    <property type="match status" value="1"/>
</dbReference>
<feature type="domain" description="DUF5017" evidence="1">
    <location>
        <begin position="355"/>
        <end position="441"/>
    </location>
</feature>
<sequence>MKNFKNIKFLSILFIVGSILVSCVKGDDYDIPEINVEEPNVDVNFDIAAVKGTYQGFEPVLIEAGAGSTDPLYIEAYVISSDETGNFYKQLVIQDLPENPTAGLSISTEAQDLYTRFEPGRKVYIRVDGLFIGEYAGLPTLGIQDGSDVGRISIAEFEERVLRSTETATLVPTVITMEQAQNESRLNTLVQFENVQFPSSLAGQSYANIDNNFSVNRVVEDCEENQVILRNSGYSTFKNKLLPEGNGTLTAVLSIFNSDYQTFIRDTDDVNMEGDRCAQALFEENFEGLAVTGNGEYIDLPGWTNVNVNGGEERYEAREFSNNKYAQITAFGSGEDPLDAWLVTPGFTIPAGNSAASINFGTKDGYNNGEALTVLVSTDFSGDVTTATWTDLNATISTGNTSGYAANFTSSGDLDLSAYIGQEVFIGFKYAGADGGITTTYQIDNISFDTN</sequence>
<dbReference type="OrthoDB" id="1492759at2"/>
<dbReference type="AlphaFoldDB" id="A0A1G7D0D2"/>
<proteinExistence type="predicted"/>
<dbReference type="Pfam" id="PF18942">
    <property type="entry name" value="DUF5689"/>
    <property type="match status" value="1"/>
</dbReference>
<dbReference type="NCBIfam" id="NF038128">
    <property type="entry name" value="choice_anch_J"/>
    <property type="match status" value="1"/>
</dbReference>
<dbReference type="InterPro" id="IPR043744">
    <property type="entry name" value="DUF5689"/>
</dbReference>
<dbReference type="Proteomes" id="UP000199321">
    <property type="component" value="Unassembled WGS sequence"/>
</dbReference>
<evidence type="ECO:0008006" key="5">
    <source>
        <dbReference type="Google" id="ProtNLM"/>
    </source>
</evidence>
<keyword evidence="4" id="KW-1185">Reference proteome</keyword>
<protein>
    <recommendedName>
        <fullName evidence="5">DUF5689 domain-containing protein</fullName>
    </recommendedName>
</protein>